<evidence type="ECO:0000256" key="4">
    <source>
        <dbReference type="PROSITE-ProRule" id="PRU01161"/>
    </source>
</evidence>
<dbReference type="EMBL" id="GBHO01041933">
    <property type="protein sequence ID" value="JAG01671.1"/>
    <property type="molecule type" value="Transcribed_RNA"/>
</dbReference>
<dbReference type="AlphaFoldDB" id="A0A0A9W2N2"/>
<sequence length="517" mass="58098">MLKTAVATTLLEIRPSGCSQCWWFQNVRGLAQDQGPKASNVDPSTWVGMSKVWDWWDYLKGKSTKTPKVPKWKLKPPGPTKVELNSITKKYLAELYFTDADFVLIKKMDLLFDHLTMYPEAVQYAVKIGCVDKLLDIRYRAVANNVKQQACKLLSALGHADPPKSRGVRILSIDGGGMRGLSVIHMLKEIEILTQKKIIDSFDLICGVSTGAIIIGCMLPPVNMTLQQIENVYKDCSTKVFDQSTIIGTGRMLWSHGYYDTLAWENLLKSYVGDTQLIDTAKHETCPKVFAVSSISVQSRVAPFIFRNYGNPKGLAGLDYYGTYSAKIYETIRASSAAPTIFEEMRIDGIPHMDGGIVLNNPTALAIHEAKNLWPNEQISCLVSCGTGLHDPVMTMEDLRELSQQATSWKAILDKICASATDTEAVHAALNNLLVGNIYFRLNPPLSKYIVMDEVDKKNLATLIEDTKMYCRRNREMFEDLSHQLVLPRPKFQCAVDKAKLLYSLLKCKFNKEIRYK</sequence>
<dbReference type="InterPro" id="IPR045217">
    <property type="entry name" value="PNPLA8-like"/>
</dbReference>
<feature type="short sequence motif" description="DGA/G" evidence="4">
    <location>
        <begin position="354"/>
        <end position="356"/>
    </location>
</feature>
<dbReference type="GO" id="GO:0016042">
    <property type="term" value="P:lipid catabolic process"/>
    <property type="evidence" value="ECO:0007669"/>
    <property type="project" value="UniProtKB-UniRule"/>
</dbReference>
<feature type="domain" description="PNPLA" evidence="5">
    <location>
        <begin position="171"/>
        <end position="367"/>
    </location>
</feature>
<dbReference type="GO" id="GO:0016020">
    <property type="term" value="C:membrane"/>
    <property type="evidence" value="ECO:0007669"/>
    <property type="project" value="TreeGrafter"/>
</dbReference>
<feature type="short sequence motif" description="GXSXG" evidence="4">
    <location>
        <begin position="207"/>
        <end position="211"/>
    </location>
</feature>
<dbReference type="CDD" id="cd07211">
    <property type="entry name" value="Pat_PNPLA8"/>
    <property type="match status" value="1"/>
</dbReference>
<evidence type="ECO:0000256" key="2">
    <source>
        <dbReference type="ARBA" id="ARBA00022963"/>
    </source>
</evidence>
<reference evidence="7" key="3">
    <citation type="journal article" date="2016" name="Gigascience">
        <title>De novo construction of an expanded transcriptome assembly for the western tarnished plant bug, Lygus hesperus.</title>
        <authorList>
            <person name="Tassone E.E."/>
            <person name="Geib S.M."/>
            <person name="Hall B."/>
            <person name="Fabrick J.A."/>
            <person name="Brent C.S."/>
            <person name="Hull J.J."/>
        </authorList>
    </citation>
    <scope>NUCLEOTIDE SEQUENCE</scope>
</reference>
<proteinExistence type="predicted"/>
<keyword evidence="3 4" id="KW-0443">Lipid metabolism</keyword>
<gene>
    <name evidence="6" type="primary">PNPLA8</name>
    <name evidence="6" type="ORF">CM83_26088</name>
    <name evidence="7" type="ORF">g.15573</name>
</gene>
<dbReference type="SUPFAM" id="SSF52151">
    <property type="entry name" value="FabD/lysophospholipase-like"/>
    <property type="match status" value="1"/>
</dbReference>
<dbReference type="InterPro" id="IPR002641">
    <property type="entry name" value="PNPLA_dom"/>
</dbReference>
<dbReference type="PANTHER" id="PTHR24185:SF1">
    <property type="entry name" value="CALCIUM-INDEPENDENT PHOSPHOLIPASE A2-GAMMA"/>
    <property type="match status" value="1"/>
</dbReference>
<feature type="active site" description="Proton acceptor" evidence="4">
    <location>
        <position position="354"/>
    </location>
</feature>
<evidence type="ECO:0000313" key="6">
    <source>
        <dbReference type="EMBL" id="JAG01671.1"/>
    </source>
</evidence>
<dbReference type="Pfam" id="PF01734">
    <property type="entry name" value="Patatin"/>
    <property type="match status" value="1"/>
</dbReference>
<feature type="short sequence motif" description="GXGXXG" evidence="4">
    <location>
        <begin position="175"/>
        <end position="180"/>
    </location>
</feature>
<dbReference type="GO" id="GO:0047499">
    <property type="term" value="F:calcium-independent phospholipase A2 activity"/>
    <property type="evidence" value="ECO:0007669"/>
    <property type="project" value="TreeGrafter"/>
</dbReference>
<evidence type="ECO:0000259" key="5">
    <source>
        <dbReference type="PROSITE" id="PS51635"/>
    </source>
</evidence>
<reference evidence="6" key="1">
    <citation type="journal article" date="2014" name="PLoS ONE">
        <title>Transcriptome-Based Identification of ABC Transporters in the Western Tarnished Plant Bug Lygus hesperus.</title>
        <authorList>
            <person name="Hull J.J."/>
            <person name="Chaney K."/>
            <person name="Geib S.M."/>
            <person name="Fabrick J.A."/>
            <person name="Brent C.S."/>
            <person name="Walsh D."/>
            <person name="Lavine L.C."/>
        </authorList>
    </citation>
    <scope>NUCLEOTIDE SEQUENCE</scope>
</reference>
<protein>
    <submittedName>
        <fullName evidence="6">Calcium-independent phospholipase A2-gamma</fullName>
    </submittedName>
</protein>
<dbReference type="GO" id="GO:0019369">
    <property type="term" value="P:arachidonate metabolic process"/>
    <property type="evidence" value="ECO:0007669"/>
    <property type="project" value="TreeGrafter"/>
</dbReference>
<keyword evidence="2 4" id="KW-0442">Lipid degradation</keyword>
<name>A0A0A9W2N2_LYGHE</name>
<dbReference type="Gene3D" id="3.40.1090.10">
    <property type="entry name" value="Cytosolic phospholipase A2 catalytic domain"/>
    <property type="match status" value="1"/>
</dbReference>
<reference evidence="6" key="2">
    <citation type="submission" date="2014-07" db="EMBL/GenBank/DDBJ databases">
        <authorList>
            <person name="Hull J."/>
        </authorList>
    </citation>
    <scope>NUCLEOTIDE SEQUENCE</scope>
</reference>
<dbReference type="PROSITE" id="PS51635">
    <property type="entry name" value="PNPLA"/>
    <property type="match status" value="1"/>
</dbReference>
<dbReference type="InterPro" id="IPR016035">
    <property type="entry name" value="Acyl_Trfase/lysoPLipase"/>
</dbReference>
<accession>A0A0A9W2N2</accession>
<dbReference type="PANTHER" id="PTHR24185">
    <property type="entry name" value="CALCIUM-INDEPENDENT PHOSPHOLIPASE A2-GAMMA"/>
    <property type="match status" value="1"/>
</dbReference>
<organism evidence="6">
    <name type="scientific">Lygus hesperus</name>
    <name type="common">Western plant bug</name>
    <dbReference type="NCBI Taxonomy" id="30085"/>
    <lineage>
        <taxon>Eukaryota</taxon>
        <taxon>Metazoa</taxon>
        <taxon>Ecdysozoa</taxon>
        <taxon>Arthropoda</taxon>
        <taxon>Hexapoda</taxon>
        <taxon>Insecta</taxon>
        <taxon>Pterygota</taxon>
        <taxon>Neoptera</taxon>
        <taxon>Paraneoptera</taxon>
        <taxon>Hemiptera</taxon>
        <taxon>Heteroptera</taxon>
        <taxon>Panheteroptera</taxon>
        <taxon>Cimicomorpha</taxon>
        <taxon>Miridae</taxon>
        <taxon>Mirini</taxon>
        <taxon>Lygus</taxon>
    </lineage>
</organism>
<dbReference type="EMBL" id="GDHC01003538">
    <property type="protein sequence ID" value="JAQ15091.1"/>
    <property type="molecule type" value="Transcribed_RNA"/>
</dbReference>
<evidence type="ECO:0000313" key="7">
    <source>
        <dbReference type="EMBL" id="JAQ15091.1"/>
    </source>
</evidence>
<keyword evidence="1 4" id="KW-0378">Hydrolase</keyword>
<evidence type="ECO:0000256" key="3">
    <source>
        <dbReference type="ARBA" id="ARBA00023098"/>
    </source>
</evidence>
<evidence type="ECO:0000256" key="1">
    <source>
        <dbReference type="ARBA" id="ARBA00022801"/>
    </source>
</evidence>
<feature type="active site" description="Nucleophile" evidence="4">
    <location>
        <position position="209"/>
    </location>
</feature>